<proteinExistence type="predicted"/>
<gene>
    <name evidence="3" type="ORF">GCM10022381_02860</name>
</gene>
<dbReference type="RefSeq" id="WP_345061555.1">
    <property type="nucleotide sequence ID" value="NZ_BAABCN010000002.1"/>
</dbReference>
<dbReference type="InterPro" id="IPR042095">
    <property type="entry name" value="SUMF_sf"/>
</dbReference>
<dbReference type="Pfam" id="PF03781">
    <property type="entry name" value="FGE-sulfatase"/>
    <property type="match status" value="1"/>
</dbReference>
<dbReference type="SUPFAM" id="SSF56436">
    <property type="entry name" value="C-type lectin-like"/>
    <property type="match status" value="1"/>
</dbReference>
<dbReference type="InterPro" id="IPR005532">
    <property type="entry name" value="SUMF_dom"/>
</dbReference>
<dbReference type="PANTHER" id="PTHR23150:SF19">
    <property type="entry name" value="FORMYLGLYCINE-GENERATING ENZYME"/>
    <property type="match status" value="1"/>
</dbReference>
<name>A0ABP7K147_9MICO</name>
<organism evidence="3 4">
    <name type="scientific">Leifsonia kafniensis</name>
    <dbReference type="NCBI Taxonomy" id="475957"/>
    <lineage>
        <taxon>Bacteria</taxon>
        <taxon>Bacillati</taxon>
        <taxon>Actinomycetota</taxon>
        <taxon>Actinomycetes</taxon>
        <taxon>Micrococcales</taxon>
        <taxon>Microbacteriaceae</taxon>
        <taxon>Leifsonia</taxon>
    </lineage>
</organism>
<dbReference type="EMBL" id="BAABCN010000002">
    <property type="protein sequence ID" value="GAA3862035.1"/>
    <property type="molecule type" value="Genomic_DNA"/>
</dbReference>
<dbReference type="PANTHER" id="PTHR23150">
    <property type="entry name" value="SULFATASE MODIFYING FACTOR 1, 2"/>
    <property type="match status" value="1"/>
</dbReference>
<evidence type="ECO:0000259" key="2">
    <source>
        <dbReference type="Pfam" id="PF03781"/>
    </source>
</evidence>
<feature type="domain" description="Sulfatase-modifying factor enzyme-like" evidence="2">
    <location>
        <begin position="31"/>
        <end position="289"/>
    </location>
</feature>
<dbReference type="InterPro" id="IPR051043">
    <property type="entry name" value="Sulfatase_Mod_Factor_Kinase"/>
</dbReference>
<dbReference type="Gene3D" id="3.90.1580.10">
    <property type="entry name" value="paralog of FGE (formylglycine-generating enzyme)"/>
    <property type="match status" value="1"/>
</dbReference>
<reference evidence="4" key="1">
    <citation type="journal article" date="2019" name="Int. J. Syst. Evol. Microbiol.">
        <title>The Global Catalogue of Microorganisms (GCM) 10K type strain sequencing project: providing services to taxonomists for standard genome sequencing and annotation.</title>
        <authorList>
            <consortium name="The Broad Institute Genomics Platform"/>
            <consortium name="The Broad Institute Genome Sequencing Center for Infectious Disease"/>
            <person name="Wu L."/>
            <person name="Ma J."/>
        </authorList>
    </citation>
    <scope>NUCLEOTIDE SEQUENCE [LARGE SCALE GENOMIC DNA]</scope>
    <source>
        <strain evidence="4">JCM 17021</strain>
    </source>
</reference>
<evidence type="ECO:0000256" key="1">
    <source>
        <dbReference type="SAM" id="MobiDB-lite"/>
    </source>
</evidence>
<keyword evidence="4" id="KW-1185">Reference proteome</keyword>
<accession>A0ABP7K147</accession>
<dbReference type="Proteomes" id="UP001501803">
    <property type="component" value="Unassembled WGS sequence"/>
</dbReference>
<feature type="region of interest" description="Disordered" evidence="1">
    <location>
        <begin position="68"/>
        <end position="133"/>
    </location>
</feature>
<evidence type="ECO:0000313" key="4">
    <source>
        <dbReference type="Proteomes" id="UP001501803"/>
    </source>
</evidence>
<dbReference type="InterPro" id="IPR016187">
    <property type="entry name" value="CTDL_fold"/>
</dbReference>
<evidence type="ECO:0000313" key="3">
    <source>
        <dbReference type="EMBL" id="GAA3862035.1"/>
    </source>
</evidence>
<feature type="compositionally biased region" description="Low complexity" evidence="1">
    <location>
        <begin position="86"/>
        <end position="131"/>
    </location>
</feature>
<comment type="caution">
    <text evidence="3">The sequence shown here is derived from an EMBL/GenBank/DDBJ whole genome shotgun (WGS) entry which is preliminary data.</text>
</comment>
<protein>
    <recommendedName>
        <fullName evidence="2">Sulfatase-modifying factor enzyme-like domain-containing protein</fullName>
    </recommendedName>
</protein>
<sequence length="329" mass="34371">MPSELPDASRDTSLTPLTVIGTDVQPLALALVPIAAGSIEMRDARSESSRQITLRPFQIGSTPVTRAEWDTVATKPVAPVGATEPASRGSSSSSSSSGGSASGRSASGRSASGGSASGSSASGGSEAGGSALRTPAHPVTWFEAVRWCNAASVAAGLSPAYEIRGREVEWRTDAHGYRLPTEAEWEFSCRAGTLGPAYGALVDIAWTAADEVSGVQNVGLKQANAFGLFDTLGNVWEWCWDYADTGRYADYRSLRGGGWADRSWSCRASVRRGSAPDAVLEDVGFRVARGPVGEAGSHAAQGWSRAADRSRADIRGPLPVGWTPLREAQ</sequence>